<organism evidence="1 2">
    <name type="scientific">Phaeosphaeria nodorum (strain SN15 / ATCC MYA-4574 / FGSC 10173)</name>
    <name type="common">Glume blotch fungus</name>
    <name type="synonym">Parastagonospora nodorum</name>
    <dbReference type="NCBI Taxonomy" id="321614"/>
    <lineage>
        <taxon>Eukaryota</taxon>
        <taxon>Fungi</taxon>
        <taxon>Dikarya</taxon>
        <taxon>Ascomycota</taxon>
        <taxon>Pezizomycotina</taxon>
        <taxon>Dothideomycetes</taxon>
        <taxon>Pleosporomycetidae</taxon>
        <taxon>Pleosporales</taxon>
        <taxon>Pleosporineae</taxon>
        <taxon>Phaeosphaeriaceae</taxon>
        <taxon>Parastagonospora</taxon>
    </lineage>
</organism>
<dbReference type="Proteomes" id="UP000663193">
    <property type="component" value="Chromosome 2"/>
</dbReference>
<sequence length="85" mass="9672">MLCTVIPYETNLVIPKADAAAPCGWYLDPFPRSLIDGFRRVASLPCRASGTKASPQHLSSSYRPTYTFNNLDYHLRFKLQHQSRN</sequence>
<accession>A0A7U2HVY2</accession>
<proteinExistence type="predicted"/>
<protein>
    <submittedName>
        <fullName evidence="1">Uncharacterized protein</fullName>
    </submittedName>
</protein>
<evidence type="ECO:0000313" key="2">
    <source>
        <dbReference type="Proteomes" id="UP000663193"/>
    </source>
</evidence>
<reference evidence="2" key="1">
    <citation type="journal article" date="2021" name="BMC Genomics">
        <title>Chromosome-level genome assembly and manually-curated proteome of model necrotroph Parastagonospora nodorum Sn15 reveals a genome-wide trove of candidate effector homologs, and redundancy of virulence-related functions within an accessory chromosome.</title>
        <authorList>
            <person name="Bertazzoni S."/>
            <person name="Jones D.A.B."/>
            <person name="Phan H.T."/>
            <person name="Tan K.-C."/>
            <person name="Hane J.K."/>
        </authorList>
    </citation>
    <scope>NUCLEOTIDE SEQUENCE [LARGE SCALE GENOMIC DNA]</scope>
    <source>
        <strain evidence="2">SN15 / ATCC MYA-4574 / FGSC 10173)</strain>
    </source>
</reference>
<gene>
    <name evidence="1" type="ORF">JI435_402840</name>
</gene>
<keyword evidence="2" id="KW-1185">Reference proteome</keyword>
<evidence type="ECO:0000313" key="1">
    <source>
        <dbReference type="EMBL" id="QRC92698.1"/>
    </source>
</evidence>
<dbReference type="EMBL" id="CP069024">
    <property type="protein sequence ID" value="QRC92698.1"/>
    <property type="molecule type" value="Genomic_DNA"/>
</dbReference>
<name>A0A7U2HVY2_PHANO</name>
<dbReference type="VEuPathDB" id="FungiDB:JI435_402840"/>
<dbReference type="AlphaFoldDB" id="A0A7U2HVY2"/>